<evidence type="ECO:0000256" key="5">
    <source>
        <dbReference type="ARBA" id="ARBA00023136"/>
    </source>
</evidence>
<accession>A0ABP3VSR5</accession>
<feature type="transmembrane region" description="Helical" evidence="6">
    <location>
        <begin position="176"/>
        <end position="199"/>
    </location>
</feature>
<feature type="transmembrane region" description="Helical" evidence="6">
    <location>
        <begin position="102"/>
        <end position="124"/>
    </location>
</feature>
<keyword evidence="8" id="KW-1185">Reference proteome</keyword>
<comment type="subcellular location">
    <subcellularLocation>
        <location evidence="1">Cell membrane</location>
        <topology evidence="1">Multi-pass membrane protein</topology>
    </subcellularLocation>
</comment>
<comment type="caution">
    <text evidence="7">The sequence shown here is derived from an EMBL/GenBank/DDBJ whole genome shotgun (WGS) entry which is preliminary data.</text>
</comment>
<dbReference type="EMBL" id="BAAAEW010000047">
    <property type="protein sequence ID" value="GAA0768066.1"/>
    <property type="molecule type" value="Genomic_DNA"/>
</dbReference>
<feature type="transmembrane region" description="Helical" evidence="6">
    <location>
        <begin position="247"/>
        <end position="268"/>
    </location>
</feature>
<evidence type="ECO:0000256" key="2">
    <source>
        <dbReference type="ARBA" id="ARBA00022475"/>
    </source>
</evidence>
<reference evidence="8" key="1">
    <citation type="journal article" date="2019" name="Int. J. Syst. Evol. Microbiol.">
        <title>The Global Catalogue of Microorganisms (GCM) 10K type strain sequencing project: providing services to taxonomists for standard genome sequencing and annotation.</title>
        <authorList>
            <consortium name="The Broad Institute Genomics Platform"/>
            <consortium name="The Broad Institute Genome Sequencing Center for Infectious Disease"/>
            <person name="Wu L."/>
            <person name="Ma J."/>
        </authorList>
    </citation>
    <scope>NUCLEOTIDE SEQUENCE [LARGE SCALE GENOMIC DNA]</scope>
    <source>
        <strain evidence="8">JCM 15503</strain>
    </source>
</reference>
<dbReference type="PANTHER" id="PTHR39087:SF2">
    <property type="entry name" value="UPF0104 MEMBRANE PROTEIN MJ1595"/>
    <property type="match status" value="1"/>
</dbReference>
<keyword evidence="4 6" id="KW-1133">Transmembrane helix</keyword>
<evidence type="ECO:0000313" key="8">
    <source>
        <dbReference type="Proteomes" id="UP001500279"/>
    </source>
</evidence>
<dbReference type="InterPro" id="IPR022791">
    <property type="entry name" value="L-PG_synthase/AglD"/>
</dbReference>
<keyword evidence="2" id="KW-1003">Cell membrane</keyword>
<evidence type="ECO:0000313" key="7">
    <source>
        <dbReference type="EMBL" id="GAA0768066.1"/>
    </source>
</evidence>
<evidence type="ECO:0000256" key="3">
    <source>
        <dbReference type="ARBA" id="ARBA00022692"/>
    </source>
</evidence>
<protein>
    <submittedName>
        <fullName evidence="7">Lysylphosphatidylglycerol synthase domain-containing protein</fullName>
    </submittedName>
</protein>
<evidence type="ECO:0000256" key="4">
    <source>
        <dbReference type="ARBA" id="ARBA00022989"/>
    </source>
</evidence>
<feature type="transmembrane region" description="Helical" evidence="6">
    <location>
        <begin position="300"/>
        <end position="316"/>
    </location>
</feature>
<evidence type="ECO:0000256" key="6">
    <source>
        <dbReference type="SAM" id="Phobius"/>
    </source>
</evidence>
<proteinExistence type="predicted"/>
<dbReference type="RefSeq" id="WP_231010213.1">
    <property type="nucleotide sequence ID" value="NZ_BAAAEW010000047.1"/>
</dbReference>
<keyword evidence="5 6" id="KW-0472">Membrane</keyword>
<feature type="transmembrane region" description="Helical" evidence="6">
    <location>
        <begin position="220"/>
        <end position="241"/>
    </location>
</feature>
<dbReference type="Pfam" id="PF03706">
    <property type="entry name" value="LPG_synthase_TM"/>
    <property type="match status" value="1"/>
</dbReference>
<organism evidence="7 8">
    <name type="scientific">Ideonella azotifigens</name>
    <dbReference type="NCBI Taxonomy" id="513160"/>
    <lineage>
        <taxon>Bacteria</taxon>
        <taxon>Pseudomonadati</taxon>
        <taxon>Pseudomonadota</taxon>
        <taxon>Betaproteobacteria</taxon>
        <taxon>Burkholderiales</taxon>
        <taxon>Sphaerotilaceae</taxon>
        <taxon>Ideonella</taxon>
    </lineage>
</organism>
<name>A0ABP3VSR5_9BURK</name>
<dbReference type="PANTHER" id="PTHR39087">
    <property type="entry name" value="UPF0104 MEMBRANE PROTEIN MJ1595"/>
    <property type="match status" value="1"/>
</dbReference>
<feature type="transmembrane region" description="Helical" evidence="6">
    <location>
        <begin position="136"/>
        <end position="164"/>
    </location>
</feature>
<evidence type="ECO:0000256" key="1">
    <source>
        <dbReference type="ARBA" id="ARBA00004651"/>
    </source>
</evidence>
<gene>
    <name evidence="7" type="ORF">GCM10009107_57560</name>
</gene>
<dbReference type="Proteomes" id="UP001500279">
    <property type="component" value="Unassembled WGS sequence"/>
</dbReference>
<keyword evidence="3 6" id="KW-0812">Transmembrane</keyword>
<sequence>MTVAAPMPARPATPLVVPWYQARWLRQALVVLFLVGVAVLLVHAGRKVPWAEVGKALQETPAWQLAAALLFSVLSYLAYAGFDILGQQVTGHKVSRLAVLRVAAVSFAINQNLGYMVGGLGLRLNQYTALGLRPAVIAAVAGTSALTNWLSHFALFGALLVFGTQALPRLWGVASGVWQIAGGVALALVVAYVWACVAFKRRQWRWRSLELDLPNGRMALLQLALGALHWGFTAAIVWVALPAGANFTAVATALLLAAVAGALAHVPAGVGVLEAVFVALLSDQWPVQQIIAAVMVYRAVYQWLPGALAALVLLVVQRRGRAAGRLAAAPKA</sequence>
<feature type="transmembrane region" description="Helical" evidence="6">
    <location>
        <begin position="62"/>
        <end position="82"/>
    </location>
</feature>
<feature type="transmembrane region" description="Helical" evidence="6">
    <location>
        <begin position="24"/>
        <end position="42"/>
    </location>
</feature>